<feature type="compositionally biased region" description="Basic and acidic residues" evidence="1">
    <location>
        <begin position="217"/>
        <end position="228"/>
    </location>
</feature>
<protein>
    <submittedName>
        <fullName evidence="3">Uncharacterized protein LOC117567545</fullName>
    </submittedName>
</protein>
<dbReference type="AlphaFoldDB" id="A0A6P8WKT1"/>
<gene>
    <name evidence="3" type="primary">LOC117567545</name>
</gene>
<proteinExistence type="predicted"/>
<sequence length="325" mass="37740">MDKYYLGTPHNLCRRHKLAALELEIAQKLEARRASVRCCKSNSCKMRRYDEYEEFYSSQSCTQCANEESDCKRFYRNSTELSHRLDSKREKCRNKHIYNADFLPCNQNNLFVECTNQEKFYRCNSSKDTQDDRCSTRVPSLRMSSSSENFMGLPSLGLTSSCSSERELLKSLPSLGLTPKEEPRMELRSSSRQAMETQSRNEQLKKLPSLKLYSSERATKRLTAKDPLKGISSKKKRSSGLRPPTPPAWDLSSEEDLSEHKIKAKSNQIFSEDLIANKLMIQLYRRMHNLLKLNLETKVELIEELEKLRTKINADFQKCEKSDDN</sequence>
<keyword evidence="2" id="KW-1185">Reference proteome</keyword>
<organism evidence="2 3">
    <name type="scientific">Drosophila albomicans</name>
    <name type="common">Fruit fly</name>
    <dbReference type="NCBI Taxonomy" id="7291"/>
    <lineage>
        <taxon>Eukaryota</taxon>
        <taxon>Metazoa</taxon>
        <taxon>Ecdysozoa</taxon>
        <taxon>Arthropoda</taxon>
        <taxon>Hexapoda</taxon>
        <taxon>Insecta</taxon>
        <taxon>Pterygota</taxon>
        <taxon>Neoptera</taxon>
        <taxon>Endopterygota</taxon>
        <taxon>Diptera</taxon>
        <taxon>Brachycera</taxon>
        <taxon>Muscomorpha</taxon>
        <taxon>Ephydroidea</taxon>
        <taxon>Drosophilidae</taxon>
        <taxon>Drosophila</taxon>
    </lineage>
</organism>
<dbReference type="Proteomes" id="UP000515160">
    <property type="component" value="Chromosome X"/>
</dbReference>
<feature type="compositionally biased region" description="Polar residues" evidence="1">
    <location>
        <begin position="190"/>
        <end position="201"/>
    </location>
</feature>
<evidence type="ECO:0000313" key="2">
    <source>
        <dbReference type="Proteomes" id="UP000515160"/>
    </source>
</evidence>
<dbReference type="GeneID" id="117567545"/>
<reference evidence="3" key="1">
    <citation type="submission" date="2025-08" db="UniProtKB">
        <authorList>
            <consortium name="RefSeq"/>
        </authorList>
    </citation>
    <scope>IDENTIFICATION</scope>
    <source>
        <strain evidence="3">15112-1751.03</strain>
        <tissue evidence="3">Whole Adult</tissue>
    </source>
</reference>
<accession>A0A6P8WKT1</accession>
<feature type="region of interest" description="Disordered" evidence="1">
    <location>
        <begin position="172"/>
        <end position="254"/>
    </location>
</feature>
<feature type="compositionally biased region" description="Basic and acidic residues" evidence="1">
    <location>
        <begin position="179"/>
        <end position="189"/>
    </location>
</feature>
<name>A0A6P8WKT1_DROAB</name>
<feature type="compositionally biased region" description="Low complexity" evidence="1">
    <location>
        <begin position="206"/>
        <end position="215"/>
    </location>
</feature>
<evidence type="ECO:0000256" key="1">
    <source>
        <dbReference type="SAM" id="MobiDB-lite"/>
    </source>
</evidence>
<evidence type="ECO:0000313" key="3">
    <source>
        <dbReference type="RefSeq" id="XP_034103489.1"/>
    </source>
</evidence>
<dbReference type="RefSeq" id="XP_034103489.1">
    <property type="nucleotide sequence ID" value="XM_034247598.2"/>
</dbReference>